<gene>
    <name evidence="2" type="ORF">ACFO5I_05490</name>
</gene>
<dbReference type="InterPro" id="IPR027417">
    <property type="entry name" value="P-loop_NTPase"/>
</dbReference>
<name>A0ABV9MT47_9ENTE</name>
<proteinExistence type="predicted"/>
<dbReference type="EMBL" id="JBHSGS010000031">
    <property type="protein sequence ID" value="MFC4719177.1"/>
    <property type="molecule type" value="Genomic_DNA"/>
</dbReference>
<feature type="domain" description="Phosphoribulokinase/uridine kinase" evidence="1">
    <location>
        <begin position="119"/>
        <end position="204"/>
    </location>
</feature>
<dbReference type="RefSeq" id="WP_204653335.1">
    <property type="nucleotide sequence ID" value="NZ_JAFBFD010000008.1"/>
</dbReference>
<dbReference type="SUPFAM" id="SSF52540">
    <property type="entry name" value="P-loop containing nucleoside triphosphate hydrolases"/>
    <property type="match status" value="1"/>
</dbReference>
<dbReference type="Gene3D" id="3.40.50.300">
    <property type="entry name" value="P-loop containing nucleotide triphosphate hydrolases"/>
    <property type="match status" value="1"/>
</dbReference>
<sequence>MFQVLVKEYKSDMIMSIDELIEFITESDSKEYAIIGNGGGGKSFLANKLLMNFKYSNEQLLNTDDYLLDSKIRKSSLFSNKTAYDKDSYFIPALERDLKMAIMGKKFMKLPNYKNEMFLYQPKDIKIFEGIALPFTESFFKIEKKIFIYTEKELELKMRLKRDNGIRGVPKEKILADFSKRRFQYESNYYKWMDDCDIIIKNMENKFDVLKE</sequence>
<keyword evidence="3" id="KW-1185">Reference proteome</keyword>
<comment type="caution">
    <text evidence="2">The sequence shown here is derived from an EMBL/GenBank/DDBJ whole genome shotgun (WGS) entry which is preliminary data.</text>
</comment>
<protein>
    <recommendedName>
        <fullName evidence="1">Phosphoribulokinase/uridine kinase domain-containing protein</fullName>
    </recommendedName>
</protein>
<accession>A0ABV9MT47</accession>
<organism evidence="2 3">
    <name type="scientific">Enterococcus lemanii</name>
    <dbReference type="NCBI Taxonomy" id="1159752"/>
    <lineage>
        <taxon>Bacteria</taxon>
        <taxon>Bacillati</taxon>
        <taxon>Bacillota</taxon>
        <taxon>Bacilli</taxon>
        <taxon>Lactobacillales</taxon>
        <taxon>Enterococcaceae</taxon>
        <taxon>Enterococcus</taxon>
    </lineage>
</organism>
<dbReference type="InterPro" id="IPR006083">
    <property type="entry name" value="PRK/URK"/>
</dbReference>
<evidence type="ECO:0000313" key="3">
    <source>
        <dbReference type="Proteomes" id="UP001595969"/>
    </source>
</evidence>
<dbReference type="Proteomes" id="UP001595969">
    <property type="component" value="Unassembled WGS sequence"/>
</dbReference>
<evidence type="ECO:0000313" key="2">
    <source>
        <dbReference type="EMBL" id="MFC4719177.1"/>
    </source>
</evidence>
<reference evidence="3" key="1">
    <citation type="journal article" date="2019" name="Int. J. Syst. Evol. Microbiol.">
        <title>The Global Catalogue of Microorganisms (GCM) 10K type strain sequencing project: providing services to taxonomists for standard genome sequencing and annotation.</title>
        <authorList>
            <consortium name="The Broad Institute Genomics Platform"/>
            <consortium name="The Broad Institute Genome Sequencing Center for Infectious Disease"/>
            <person name="Wu L."/>
            <person name="Ma J."/>
        </authorList>
    </citation>
    <scope>NUCLEOTIDE SEQUENCE [LARGE SCALE GENOMIC DNA]</scope>
    <source>
        <strain evidence="3">CGMCC 1.19032</strain>
    </source>
</reference>
<dbReference type="Pfam" id="PF00485">
    <property type="entry name" value="PRK"/>
    <property type="match status" value="1"/>
</dbReference>
<evidence type="ECO:0000259" key="1">
    <source>
        <dbReference type="Pfam" id="PF00485"/>
    </source>
</evidence>